<dbReference type="EMBL" id="QCYY01002458">
    <property type="protein sequence ID" value="ROT70165.1"/>
    <property type="molecule type" value="Genomic_DNA"/>
</dbReference>
<dbReference type="OrthoDB" id="10605994at2759"/>
<gene>
    <name evidence="3" type="ORF">C7M84_011557</name>
</gene>
<dbReference type="STRING" id="6689.A0A423T131"/>
<proteinExistence type="predicted"/>
<evidence type="ECO:0000313" key="3">
    <source>
        <dbReference type="EMBL" id="ROT70165.1"/>
    </source>
</evidence>
<name>A0A423T131_PENVA</name>
<feature type="signal peptide" evidence="2">
    <location>
        <begin position="1"/>
        <end position="18"/>
    </location>
</feature>
<accession>A0A423T131</accession>
<organism evidence="3 4">
    <name type="scientific">Penaeus vannamei</name>
    <name type="common">Whiteleg shrimp</name>
    <name type="synonym">Litopenaeus vannamei</name>
    <dbReference type="NCBI Taxonomy" id="6689"/>
    <lineage>
        <taxon>Eukaryota</taxon>
        <taxon>Metazoa</taxon>
        <taxon>Ecdysozoa</taxon>
        <taxon>Arthropoda</taxon>
        <taxon>Crustacea</taxon>
        <taxon>Multicrustacea</taxon>
        <taxon>Malacostraca</taxon>
        <taxon>Eumalacostraca</taxon>
        <taxon>Eucarida</taxon>
        <taxon>Decapoda</taxon>
        <taxon>Dendrobranchiata</taxon>
        <taxon>Penaeoidea</taxon>
        <taxon>Penaeidae</taxon>
        <taxon>Penaeus</taxon>
    </lineage>
</organism>
<reference evidence="3 4" key="2">
    <citation type="submission" date="2019-01" db="EMBL/GenBank/DDBJ databases">
        <title>The decoding of complex shrimp genome reveals the adaptation for benthos swimmer, frequently molting mechanism and breeding impact on genome.</title>
        <authorList>
            <person name="Sun Y."/>
            <person name="Gao Y."/>
            <person name="Yu Y."/>
        </authorList>
    </citation>
    <scope>NUCLEOTIDE SEQUENCE [LARGE SCALE GENOMIC DNA]</scope>
    <source>
        <tissue evidence="3">Muscle</tissue>
    </source>
</reference>
<evidence type="ECO:0000256" key="2">
    <source>
        <dbReference type="SAM" id="SignalP"/>
    </source>
</evidence>
<keyword evidence="4" id="KW-1185">Reference proteome</keyword>
<feature type="compositionally biased region" description="Low complexity" evidence="1">
    <location>
        <begin position="54"/>
        <end position="83"/>
    </location>
</feature>
<protein>
    <submittedName>
        <fullName evidence="3">Uncharacterized protein</fullName>
    </submittedName>
</protein>
<sequence>MALKLVLLVAASALLAEAYPRYVAVPLRAAARSYPLYYSESRLRPVVAARRTLGPWSSSRRKSPSSGSWTRPAPTATSASSAATRRHDHVDYGAYTGGYGAFGWYSDHPVCVNCGYHH</sequence>
<evidence type="ECO:0000313" key="4">
    <source>
        <dbReference type="Proteomes" id="UP000283509"/>
    </source>
</evidence>
<keyword evidence="2" id="KW-0732">Signal</keyword>
<feature type="region of interest" description="Disordered" evidence="1">
    <location>
        <begin position="52"/>
        <end position="85"/>
    </location>
</feature>
<dbReference type="Proteomes" id="UP000283509">
    <property type="component" value="Unassembled WGS sequence"/>
</dbReference>
<evidence type="ECO:0000256" key="1">
    <source>
        <dbReference type="SAM" id="MobiDB-lite"/>
    </source>
</evidence>
<feature type="chain" id="PRO_5019316349" evidence="2">
    <location>
        <begin position="19"/>
        <end position="118"/>
    </location>
</feature>
<reference evidence="3 4" key="1">
    <citation type="submission" date="2018-04" db="EMBL/GenBank/DDBJ databases">
        <authorList>
            <person name="Zhang X."/>
            <person name="Yuan J."/>
            <person name="Li F."/>
            <person name="Xiang J."/>
        </authorList>
    </citation>
    <scope>NUCLEOTIDE SEQUENCE [LARGE SCALE GENOMIC DNA]</scope>
    <source>
        <tissue evidence="3">Muscle</tissue>
    </source>
</reference>
<comment type="caution">
    <text evidence="3">The sequence shown here is derived from an EMBL/GenBank/DDBJ whole genome shotgun (WGS) entry which is preliminary data.</text>
</comment>
<dbReference type="AlphaFoldDB" id="A0A423T131"/>